<accession>A0A5C6F6V0</accession>
<dbReference type="SUPFAM" id="SSF48452">
    <property type="entry name" value="TPR-like"/>
    <property type="match status" value="1"/>
</dbReference>
<keyword evidence="1" id="KW-0802">TPR repeat</keyword>
<dbReference type="Gene3D" id="1.25.40.10">
    <property type="entry name" value="Tetratricopeptide repeat domain"/>
    <property type="match status" value="1"/>
</dbReference>
<sequence precursor="true">MSHSRRLFKRIATVLTCILILFALIAGFRNRGAFLVTADQHGQRLLDRGEFDAAAEVFEDPFRRAVALSRTGDFKRAASMFSTIPGPEAAFNHANMLVMLGEYEPAVKRYDRALELRPDWQPAVKNRAIAAGRAARLKTEGGEMTGGKLGADEIVFDQTSSSSNSSDDNEETVKGESLSDSELQAIWLRQVQTTPRDFLKSKFSFQEAMRDQEPADDE</sequence>
<feature type="repeat" description="TPR" evidence="1">
    <location>
        <begin position="87"/>
        <end position="120"/>
    </location>
</feature>
<evidence type="ECO:0000256" key="2">
    <source>
        <dbReference type="SAM" id="MobiDB-lite"/>
    </source>
</evidence>
<feature type="region of interest" description="Disordered" evidence="2">
    <location>
        <begin position="158"/>
        <end position="179"/>
    </location>
</feature>
<dbReference type="AlphaFoldDB" id="A0A5C6F6V0"/>
<protein>
    <submittedName>
        <fullName evidence="3">Tetratricopeptide repeat protein</fullName>
    </submittedName>
</protein>
<dbReference type="RefSeq" id="WP_246151586.1">
    <property type="nucleotide sequence ID" value="NZ_SJPX01000002.1"/>
</dbReference>
<dbReference type="InterPro" id="IPR011990">
    <property type="entry name" value="TPR-like_helical_dom_sf"/>
</dbReference>
<dbReference type="PROSITE" id="PS50293">
    <property type="entry name" value="TPR_REGION"/>
    <property type="match status" value="1"/>
</dbReference>
<reference evidence="3 4" key="1">
    <citation type="submission" date="2019-02" db="EMBL/GenBank/DDBJ databases">
        <title>Deep-cultivation of Planctomycetes and their phenomic and genomic characterization uncovers novel biology.</title>
        <authorList>
            <person name="Wiegand S."/>
            <person name="Jogler M."/>
            <person name="Boedeker C."/>
            <person name="Pinto D."/>
            <person name="Vollmers J."/>
            <person name="Rivas-Marin E."/>
            <person name="Kohn T."/>
            <person name="Peeters S.H."/>
            <person name="Heuer A."/>
            <person name="Rast P."/>
            <person name="Oberbeckmann S."/>
            <person name="Bunk B."/>
            <person name="Jeske O."/>
            <person name="Meyerdierks A."/>
            <person name="Storesund J.E."/>
            <person name="Kallscheuer N."/>
            <person name="Luecker S."/>
            <person name="Lage O.M."/>
            <person name="Pohl T."/>
            <person name="Merkel B.J."/>
            <person name="Hornburger P."/>
            <person name="Mueller R.-W."/>
            <person name="Bruemmer F."/>
            <person name="Labrenz M."/>
            <person name="Spormann A.M."/>
            <person name="Op Den Camp H."/>
            <person name="Overmann J."/>
            <person name="Amann R."/>
            <person name="Jetten M.S.M."/>
            <person name="Mascher T."/>
            <person name="Medema M.H."/>
            <person name="Devos D.P."/>
            <person name="Kaster A.-K."/>
            <person name="Ovreas L."/>
            <person name="Rohde M."/>
            <person name="Galperin M.Y."/>
            <person name="Jogler C."/>
        </authorList>
    </citation>
    <scope>NUCLEOTIDE SEQUENCE [LARGE SCALE GENOMIC DNA]</scope>
    <source>
        <strain evidence="3 4">Poly59</strain>
    </source>
</reference>
<name>A0A5C6F6V0_9BACT</name>
<dbReference type="InterPro" id="IPR019734">
    <property type="entry name" value="TPR_rpt"/>
</dbReference>
<gene>
    <name evidence="3" type="ORF">Poly59_26140</name>
</gene>
<evidence type="ECO:0000313" key="3">
    <source>
        <dbReference type="EMBL" id="TWU56310.1"/>
    </source>
</evidence>
<proteinExistence type="predicted"/>
<keyword evidence="4" id="KW-1185">Reference proteome</keyword>
<evidence type="ECO:0000313" key="4">
    <source>
        <dbReference type="Proteomes" id="UP000317977"/>
    </source>
</evidence>
<comment type="caution">
    <text evidence="3">The sequence shown here is derived from an EMBL/GenBank/DDBJ whole genome shotgun (WGS) entry which is preliminary data.</text>
</comment>
<dbReference type="EMBL" id="SJPX01000002">
    <property type="protein sequence ID" value="TWU56310.1"/>
    <property type="molecule type" value="Genomic_DNA"/>
</dbReference>
<evidence type="ECO:0000256" key="1">
    <source>
        <dbReference type="PROSITE-ProRule" id="PRU00339"/>
    </source>
</evidence>
<dbReference type="PROSITE" id="PS50005">
    <property type="entry name" value="TPR"/>
    <property type="match status" value="1"/>
</dbReference>
<organism evidence="3 4">
    <name type="scientific">Rubripirellula reticaptiva</name>
    <dbReference type="NCBI Taxonomy" id="2528013"/>
    <lineage>
        <taxon>Bacteria</taxon>
        <taxon>Pseudomonadati</taxon>
        <taxon>Planctomycetota</taxon>
        <taxon>Planctomycetia</taxon>
        <taxon>Pirellulales</taxon>
        <taxon>Pirellulaceae</taxon>
        <taxon>Rubripirellula</taxon>
    </lineage>
</organism>
<dbReference type="Proteomes" id="UP000317977">
    <property type="component" value="Unassembled WGS sequence"/>
</dbReference>